<dbReference type="SUPFAM" id="SSF55486">
    <property type="entry name" value="Metalloproteases ('zincins'), catalytic domain"/>
    <property type="match status" value="1"/>
</dbReference>
<protein>
    <submittedName>
        <fullName evidence="5">Peptidase M1</fullName>
    </submittedName>
</protein>
<evidence type="ECO:0000259" key="4">
    <source>
        <dbReference type="Pfam" id="PF01433"/>
    </source>
</evidence>
<evidence type="ECO:0000313" key="6">
    <source>
        <dbReference type="Proteomes" id="UP000036932"/>
    </source>
</evidence>
<feature type="domain" description="Peptidase M1 membrane alanine aminopeptidase" evidence="4">
    <location>
        <begin position="362"/>
        <end position="494"/>
    </location>
</feature>
<dbReference type="EMBL" id="LIUT01000001">
    <property type="protein sequence ID" value="KOR89492.1"/>
    <property type="molecule type" value="Genomic_DNA"/>
</dbReference>
<keyword evidence="2" id="KW-0862">Zinc</keyword>
<dbReference type="PROSITE" id="PS51257">
    <property type="entry name" value="PROKAR_LIPOPROTEIN"/>
    <property type="match status" value="1"/>
</dbReference>
<keyword evidence="2" id="KW-0479">Metal-binding</keyword>
<dbReference type="Proteomes" id="UP000036932">
    <property type="component" value="Unassembled WGS sequence"/>
</dbReference>
<dbReference type="Pfam" id="PF01433">
    <property type="entry name" value="Peptidase_M1"/>
    <property type="match status" value="1"/>
</dbReference>
<dbReference type="AlphaFoldDB" id="A0A0M1P515"/>
<dbReference type="PATRIC" id="fig|1705565.3.peg.4049"/>
<feature type="chain" id="PRO_5005620532" evidence="3">
    <location>
        <begin position="36"/>
        <end position="732"/>
    </location>
</feature>
<feature type="signal peptide" evidence="3">
    <location>
        <begin position="1"/>
        <end position="35"/>
    </location>
</feature>
<dbReference type="PANTHER" id="PTHR45726">
    <property type="entry name" value="LEUKOTRIENE A-4 HYDROLASE"/>
    <property type="match status" value="1"/>
</dbReference>
<name>A0A0M1P515_9BACL</name>
<gene>
    <name evidence="5" type="ORF">AM231_10300</name>
</gene>
<dbReference type="InterPro" id="IPR042097">
    <property type="entry name" value="Aminopeptidase_N-like_N_sf"/>
</dbReference>
<feature type="active site" description="Proton acceptor" evidence="1">
    <location>
        <position position="368"/>
    </location>
</feature>
<evidence type="ECO:0000256" key="2">
    <source>
        <dbReference type="PIRSR" id="PIRSR634015-3"/>
    </source>
</evidence>
<feature type="binding site" evidence="2">
    <location>
        <position position="371"/>
    </location>
    <ligand>
        <name>Zn(2+)</name>
        <dbReference type="ChEBI" id="CHEBI:29105"/>
        <note>catalytic</note>
    </ligand>
</feature>
<feature type="active site" description="Proton donor" evidence="1">
    <location>
        <position position="442"/>
    </location>
</feature>
<comment type="cofactor">
    <cofactor evidence="2">
        <name>Zn(2+)</name>
        <dbReference type="ChEBI" id="CHEBI:29105"/>
    </cofactor>
    <text evidence="2">Binds 1 zinc ion per subunit.</text>
</comment>
<dbReference type="PANTHER" id="PTHR45726:SF3">
    <property type="entry name" value="LEUKOTRIENE A-4 HYDROLASE"/>
    <property type="match status" value="1"/>
</dbReference>
<evidence type="ECO:0000313" key="5">
    <source>
        <dbReference type="EMBL" id="KOR89492.1"/>
    </source>
</evidence>
<dbReference type="InterPro" id="IPR014782">
    <property type="entry name" value="Peptidase_M1_dom"/>
</dbReference>
<evidence type="ECO:0000256" key="3">
    <source>
        <dbReference type="SAM" id="SignalP"/>
    </source>
</evidence>
<dbReference type="GO" id="GO:0008270">
    <property type="term" value="F:zinc ion binding"/>
    <property type="evidence" value="ECO:0007669"/>
    <property type="project" value="InterPro"/>
</dbReference>
<keyword evidence="3" id="KW-0732">Signal</keyword>
<dbReference type="OrthoDB" id="3268975at2"/>
<reference evidence="6" key="1">
    <citation type="submission" date="2015-08" db="EMBL/GenBank/DDBJ databases">
        <title>Genome sequencing project for genomic taxonomy and phylogenomics of Bacillus-like bacteria.</title>
        <authorList>
            <person name="Liu B."/>
            <person name="Wang J."/>
            <person name="Zhu Y."/>
            <person name="Liu G."/>
            <person name="Chen Q."/>
            <person name="Chen Z."/>
            <person name="Lan J."/>
            <person name="Che J."/>
            <person name="Ge C."/>
            <person name="Shi H."/>
            <person name="Pan Z."/>
            <person name="Liu X."/>
        </authorList>
    </citation>
    <scope>NUCLEOTIDE SEQUENCE [LARGE SCALE GENOMIC DNA]</scope>
    <source>
        <strain evidence="6">FJAT-22460</strain>
    </source>
</reference>
<accession>A0A0M1P515</accession>
<dbReference type="Gene3D" id="2.60.40.1730">
    <property type="entry name" value="tricorn interacting facor f3 domain"/>
    <property type="match status" value="1"/>
</dbReference>
<dbReference type="GO" id="GO:0008237">
    <property type="term" value="F:metallopeptidase activity"/>
    <property type="evidence" value="ECO:0007669"/>
    <property type="project" value="InterPro"/>
</dbReference>
<dbReference type="CDD" id="cd09604">
    <property type="entry name" value="M1_APN_like"/>
    <property type="match status" value="1"/>
</dbReference>
<dbReference type="Gene3D" id="1.10.390.10">
    <property type="entry name" value="Neutral Protease Domain 2"/>
    <property type="match status" value="1"/>
</dbReference>
<dbReference type="InterPro" id="IPR027268">
    <property type="entry name" value="Peptidase_M4/M1_CTD_sf"/>
</dbReference>
<evidence type="ECO:0000256" key="1">
    <source>
        <dbReference type="PIRSR" id="PIRSR634015-1"/>
    </source>
</evidence>
<feature type="binding site" evidence="2">
    <location>
        <position position="390"/>
    </location>
    <ligand>
        <name>Zn(2+)</name>
        <dbReference type="ChEBI" id="CHEBI:29105"/>
        <note>catalytic</note>
    </ligand>
</feature>
<sequence length="732" mass="83048">MYRTTFKSVSQKTLAYSLALTLAACPVAGAGQALAKPAAASTESIEMAQTHAQVQYRINARLDEKNMRIQGSETVTYRNTSNDTLREIVFHTFADANRSKATQTSMFERNNEEIRKENPEKKPEDYLGGIYIQSAAADGQSLDFSNSNQALTVKLQQELKPGEAVTVEIGFEVKIPYGMQRLSYYKDIINGAHWFPVMSVYDENQHEWDKTPYSQSFETDYYDSSDFEVHFNVPEAYQILMPGNITAKAQPKEPGRKIVTAVADNTRELVFFASPNYKVERVTRDGLTVEYYYFDNMPDKKKLVDGYIDTAFKAISFFNDKYGKYPYPEFRIAESYVEGVAVEFARVIQMGQIGAKSDPAQDYVFVHEIAHQWFHALIGNNSETESFLDEGFADFSKVYFAENQGDNFNGFKSIQIDDLSSIDKPIAATNTEVGDLESPTFYNKGRQAIYQLYHMVGEDNFDAFMQEYFKRHVYKNATIHGLLQTIQDTLGDEARKEMDKILHDPHFVLKPEYQLSDVEAAAYWHEQFKNMYRSSLTQVPNLPEEMMSRIMDKALQGEPLTIVLSDQAGSKAKKQQQTILAQLEGTLGIMGIPYEVVSDRQTLKKKLKRELGTSNIIVIGSAKTNGLIQAIKPGIIQKSKAISFDWKGKMNQKASSGAYVIKHPYNQNRLLLHFFWNGDALSDSGVEPFAEQMLQSLGFSGDFYQYYVLDQSGKIVSVEKTDNPMARYFAEE</sequence>
<dbReference type="RefSeq" id="WP_054402532.1">
    <property type="nucleotide sequence ID" value="NZ_LIUT01000001.1"/>
</dbReference>
<dbReference type="InterPro" id="IPR034015">
    <property type="entry name" value="M1_LTA4H"/>
</dbReference>
<keyword evidence="6" id="KW-1185">Reference proteome</keyword>
<comment type="caution">
    <text evidence="5">The sequence shown here is derived from an EMBL/GenBank/DDBJ whole genome shotgun (WGS) entry which is preliminary data.</text>
</comment>
<organism evidence="5 6">
    <name type="scientific">Paenibacillus solani</name>
    <dbReference type="NCBI Taxonomy" id="1705565"/>
    <lineage>
        <taxon>Bacteria</taxon>
        <taxon>Bacillati</taxon>
        <taxon>Bacillota</taxon>
        <taxon>Bacilli</taxon>
        <taxon>Bacillales</taxon>
        <taxon>Paenibacillaceae</taxon>
        <taxon>Paenibacillus</taxon>
    </lineage>
</organism>
<proteinExistence type="predicted"/>
<feature type="binding site" evidence="2">
    <location>
        <position position="367"/>
    </location>
    <ligand>
        <name>Zn(2+)</name>
        <dbReference type="ChEBI" id="CHEBI:29105"/>
        <note>catalytic</note>
    </ligand>
</feature>